<dbReference type="EMBL" id="JXNZ01000005">
    <property type="protein sequence ID" value="KIQ61286.1"/>
    <property type="molecule type" value="Genomic_DNA"/>
</dbReference>
<accession>A0A0D0NQB5</accession>
<dbReference type="AlphaFoldDB" id="A0A0D0NQB5"/>
<keyword evidence="1" id="KW-0812">Transmembrane</keyword>
<dbReference type="PATRIC" id="fig|294.124.peg.184"/>
<feature type="transmembrane region" description="Helical" evidence="1">
    <location>
        <begin position="20"/>
        <end position="42"/>
    </location>
</feature>
<keyword evidence="1" id="KW-1133">Transmembrane helix</keyword>
<gene>
    <name evidence="2" type="ORF">RL74_00905</name>
</gene>
<evidence type="ECO:0000313" key="3">
    <source>
        <dbReference type="Proteomes" id="UP000032101"/>
    </source>
</evidence>
<name>A0A0D0NQB5_PSEFL</name>
<evidence type="ECO:0000313" key="2">
    <source>
        <dbReference type="EMBL" id="KIQ61286.1"/>
    </source>
</evidence>
<evidence type="ECO:0000256" key="1">
    <source>
        <dbReference type="SAM" id="Phobius"/>
    </source>
</evidence>
<dbReference type="OrthoDB" id="7026204at2"/>
<comment type="caution">
    <text evidence="2">The sequence shown here is derived from an EMBL/GenBank/DDBJ whole genome shotgun (WGS) entry which is preliminary data.</text>
</comment>
<dbReference type="Proteomes" id="UP000032101">
    <property type="component" value="Unassembled WGS sequence"/>
</dbReference>
<dbReference type="RefSeq" id="WP_042727951.1">
    <property type="nucleotide sequence ID" value="NZ_JXNZ01000005.1"/>
</dbReference>
<sequence>MTPETVAQPMGLPLRQDDPLSFILMIKVMLITALLLAVVYLVMRWYARRHVTPLGTSLSPVDLQCVRALRLSTKTKVYLLKTETSQVLVTESSNGATVTILSPHSPTSPLDARS</sequence>
<proteinExistence type="predicted"/>
<organism evidence="2 3">
    <name type="scientific">Pseudomonas fluorescens</name>
    <dbReference type="NCBI Taxonomy" id="294"/>
    <lineage>
        <taxon>Bacteria</taxon>
        <taxon>Pseudomonadati</taxon>
        <taxon>Pseudomonadota</taxon>
        <taxon>Gammaproteobacteria</taxon>
        <taxon>Pseudomonadales</taxon>
        <taxon>Pseudomonadaceae</taxon>
        <taxon>Pseudomonas</taxon>
    </lineage>
</organism>
<keyword evidence="1" id="KW-0472">Membrane</keyword>
<protein>
    <submittedName>
        <fullName evidence="2">Uncharacterized protein</fullName>
    </submittedName>
</protein>
<reference evidence="2 3" key="1">
    <citation type="submission" date="2015-01" db="EMBL/GenBank/DDBJ databases">
        <title>Draft Genome Sequence of the Biocontrol and Plant Growth-Promoting Rhizobacteria (PGPR) Pseudomonas fluorescens UM270.</title>
        <authorList>
            <person name="Hernandez-Salmeron J.E."/>
            <person name="Santoyo G."/>
            <person name="Moreno-Hagelsieb G."/>
            <person name="Hernandez-Leon R."/>
        </authorList>
    </citation>
    <scope>NUCLEOTIDE SEQUENCE [LARGE SCALE GENOMIC DNA]</scope>
    <source>
        <strain evidence="2 3">UM270</strain>
    </source>
</reference>